<reference evidence="2 3" key="1">
    <citation type="submission" date="2020-02" db="EMBL/GenBank/DDBJ databases">
        <authorList>
            <person name="Ma Q."/>
            <person name="Huang Y."/>
            <person name="Song X."/>
            <person name="Pei D."/>
        </authorList>
    </citation>
    <scope>NUCLEOTIDE SEQUENCE [LARGE SCALE GENOMIC DNA]</scope>
    <source>
        <strain evidence="2">Sxm20200214</strain>
        <tissue evidence="2">Leaf</tissue>
    </source>
</reference>
<dbReference type="OrthoDB" id="1119304at2759"/>
<feature type="region of interest" description="Disordered" evidence="1">
    <location>
        <begin position="1"/>
        <end position="60"/>
    </location>
</feature>
<dbReference type="EMBL" id="JAAMPC010000507">
    <property type="protein sequence ID" value="KAG2242395.1"/>
    <property type="molecule type" value="Genomic_DNA"/>
</dbReference>
<comment type="caution">
    <text evidence="2">The sequence shown here is derived from an EMBL/GenBank/DDBJ whole genome shotgun (WGS) entry which is preliminary data.</text>
</comment>
<evidence type="ECO:0000313" key="2">
    <source>
        <dbReference type="EMBL" id="KAG2242395.1"/>
    </source>
</evidence>
<dbReference type="AlphaFoldDB" id="A0A8X7NZP0"/>
<evidence type="ECO:0000256" key="1">
    <source>
        <dbReference type="SAM" id="MobiDB-lite"/>
    </source>
</evidence>
<keyword evidence="3" id="KW-1185">Reference proteome</keyword>
<accession>A0A8X7NZP0</accession>
<proteinExistence type="predicted"/>
<sequence length="245" mass="26631">MTLSDSIKTNGEPVVSSGPVKPVDQTGMSSGSDNSKKSEGVSLAPSTPVKPIGNTGASSGIRIGGRGKAYVSHGGKGKAIASDSAREVIAFKDAKLGPHEGELQFRLIHFWEAWNTVTKVLIGLEMLLIDRKQTVIQGFIPAGRIESYLRHMKSKPNYRVADPDVTISFSWNSVLSELVDSSIRFPTDQFQIHGFGEFDAACDMKGALYDYIGHIKLVNGQVPDSLRLMRPTLLLPPKLIFMFAL</sequence>
<protein>
    <submittedName>
        <fullName evidence="2">Uncharacterized protein</fullName>
    </submittedName>
</protein>
<organism evidence="2 3">
    <name type="scientific">Brassica carinata</name>
    <name type="common">Ethiopian mustard</name>
    <name type="synonym">Abyssinian cabbage</name>
    <dbReference type="NCBI Taxonomy" id="52824"/>
    <lineage>
        <taxon>Eukaryota</taxon>
        <taxon>Viridiplantae</taxon>
        <taxon>Streptophyta</taxon>
        <taxon>Embryophyta</taxon>
        <taxon>Tracheophyta</taxon>
        <taxon>Spermatophyta</taxon>
        <taxon>Magnoliopsida</taxon>
        <taxon>eudicotyledons</taxon>
        <taxon>Gunneridae</taxon>
        <taxon>Pentapetalae</taxon>
        <taxon>rosids</taxon>
        <taxon>malvids</taxon>
        <taxon>Brassicales</taxon>
        <taxon>Brassicaceae</taxon>
        <taxon>Brassiceae</taxon>
        <taxon>Brassica</taxon>
    </lineage>
</organism>
<gene>
    <name evidence="2" type="ORF">Bca52824_095760</name>
</gene>
<evidence type="ECO:0000313" key="3">
    <source>
        <dbReference type="Proteomes" id="UP000886595"/>
    </source>
</evidence>
<dbReference type="Proteomes" id="UP000886595">
    <property type="component" value="Unassembled WGS sequence"/>
</dbReference>
<name>A0A8X7NZP0_BRACI</name>